<feature type="chain" id="PRO_5015519530" evidence="9">
    <location>
        <begin position="17"/>
        <end position="143"/>
    </location>
</feature>
<proteinExistence type="inferred from homology"/>
<dbReference type="GO" id="GO:0005886">
    <property type="term" value="C:plasma membrane"/>
    <property type="evidence" value="ECO:0007669"/>
    <property type="project" value="UniProtKB-SubCell"/>
</dbReference>
<dbReference type="CDD" id="cd23509">
    <property type="entry name" value="Gnk2-like"/>
    <property type="match status" value="1"/>
</dbReference>
<keyword evidence="6" id="KW-1015">Disulfide bond</keyword>
<dbReference type="GO" id="GO:0046739">
    <property type="term" value="P:transport of virus in multicellular host"/>
    <property type="evidence" value="ECO:0007669"/>
    <property type="project" value="TreeGrafter"/>
</dbReference>
<keyword evidence="3 9" id="KW-0732">Signal</keyword>
<dbReference type="PANTHER" id="PTHR32080">
    <property type="entry name" value="ANTIFUNGAL PROTEIN GINKBILOBIN-2-LIKE"/>
    <property type="match status" value="1"/>
</dbReference>
<feature type="domain" description="Gnk2-homologous" evidence="10">
    <location>
        <begin position="12"/>
        <end position="114"/>
    </location>
</feature>
<keyword evidence="5" id="KW-0965">Cell junction</keyword>
<dbReference type="PROSITE" id="PS51473">
    <property type="entry name" value="GNK2"/>
    <property type="match status" value="1"/>
</dbReference>
<dbReference type="EMBL" id="PKPP01006751">
    <property type="protein sequence ID" value="PWA55447.1"/>
    <property type="molecule type" value="Genomic_DNA"/>
</dbReference>
<keyword evidence="4" id="KW-0677">Repeat</keyword>
<evidence type="ECO:0000256" key="7">
    <source>
        <dbReference type="ARBA" id="ARBA00024184"/>
    </source>
</evidence>
<dbReference type="GO" id="GO:0009506">
    <property type="term" value="C:plasmodesma"/>
    <property type="evidence" value="ECO:0007669"/>
    <property type="project" value="UniProtKB-SubCell"/>
</dbReference>
<dbReference type="Proteomes" id="UP000245207">
    <property type="component" value="Unassembled WGS sequence"/>
</dbReference>
<keyword evidence="12" id="KW-1185">Reference proteome</keyword>
<sequence length="143" mass="15576">MALLLIFFFLLASTTAELTCSSQTVQDRTTNKTLDIFFRTLVDQSKSNKFDQTIVVNTAISVSGIYQCRSNLSQTDCKTCVEKLTDIIPTQCKAATAKVVDCNMTYEVVRNQVIHSDGGQDYGGCIGAFVASVVAIVVSMLLN</sequence>
<comment type="subcellular location">
    <subcellularLocation>
        <location evidence="7">Cell junction</location>
        <location evidence="7">Plasmodesma</location>
    </subcellularLocation>
    <subcellularLocation>
        <location evidence="1">Cell membrane</location>
        <topology evidence="1">Single-pass type I membrane protein</topology>
    </subcellularLocation>
</comment>
<evidence type="ECO:0000256" key="9">
    <source>
        <dbReference type="SAM" id="SignalP"/>
    </source>
</evidence>
<evidence type="ECO:0000313" key="12">
    <source>
        <dbReference type="Proteomes" id="UP000245207"/>
    </source>
</evidence>
<evidence type="ECO:0000256" key="6">
    <source>
        <dbReference type="ARBA" id="ARBA00023157"/>
    </source>
</evidence>
<protein>
    <submittedName>
        <fullName evidence="11">Cysteine-rich repeat secretory protein 11</fullName>
    </submittedName>
</protein>
<dbReference type="Pfam" id="PF01657">
    <property type="entry name" value="Stress-antifung"/>
    <property type="match status" value="1"/>
</dbReference>
<feature type="signal peptide" evidence="9">
    <location>
        <begin position="1"/>
        <end position="16"/>
    </location>
</feature>
<dbReference type="PANTHER" id="PTHR32080:SF36">
    <property type="entry name" value="PLASMODESMATA-LOCATED PROTEIN 1"/>
    <property type="match status" value="1"/>
</dbReference>
<dbReference type="GO" id="GO:0010497">
    <property type="term" value="P:plasmodesmata-mediated intercellular transport"/>
    <property type="evidence" value="ECO:0007669"/>
    <property type="project" value="TreeGrafter"/>
</dbReference>
<reference evidence="11 12" key="1">
    <citation type="journal article" date="2018" name="Mol. Plant">
        <title>The genome of Artemisia annua provides insight into the evolution of Asteraceae family and artemisinin biosynthesis.</title>
        <authorList>
            <person name="Shen Q."/>
            <person name="Zhang L."/>
            <person name="Liao Z."/>
            <person name="Wang S."/>
            <person name="Yan T."/>
            <person name="Shi P."/>
            <person name="Liu M."/>
            <person name="Fu X."/>
            <person name="Pan Q."/>
            <person name="Wang Y."/>
            <person name="Lv Z."/>
            <person name="Lu X."/>
            <person name="Zhang F."/>
            <person name="Jiang W."/>
            <person name="Ma Y."/>
            <person name="Chen M."/>
            <person name="Hao X."/>
            <person name="Li L."/>
            <person name="Tang Y."/>
            <person name="Lv G."/>
            <person name="Zhou Y."/>
            <person name="Sun X."/>
            <person name="Brodelius P.E."/>
            <person name="Rose J.K.C."/>
            <person name="Tang K."/>
        </authorList>
    </citation>
    <scope>NUCLEOTIDE SEQUENCE [LARGE SCALE GENOMIC DNA]</scope>
    <source>
        <strain evidence="12">cv. Huhao1</strain>
        <tissue evidence="11">Leaf</tissue>
    </source>
</reference>
<keyword evidence="2" id="KW-0945">Host-virus interaction</keyword>
<organism evidence="11 12">
    <name type="scientific">Artemisia annua</name>
    <name type="common">Sweet wormwood</name>
    <dbReference type="NCBI Taxonomy" id="35608"/>
    <lineage>
        <taxon>Eukaryota</taxon>
        <taxon>Viridiplantae</taxon>
        <taxon>Streptophyta</taxon>
        <taxon>Embryophyta</taxon>
        <taxon>Tracheophyta</taxon>
        <taxon>Spermatophyta</taxon>
        <taxon>Magnoliopsida</taxon>
        <taxon>eudicotyledons</taxon>
        <taxon>Gunneridae</taxon>
        <taxon>Pentapetalae</taxon>
        <taxon>asterids</taxon>
        <taxon>campanulids</taxon>
        <taxon>Asterales</taxon>
        <taxon>Asteraceae</taxon>
        <taxon>Asteroideae</taxon>
        <taxon>Anthemideae</taxon>
        <taxon>Artemisiinae</taxon>
        <taxon>Artemisia</taxon>
    </lineage>
</organism>
<dbReference type="InterPro" id="IPR051378">
    <property type="entry name" value="Cell2Cell_Antifungal"/>
</dbReference>
<dbReference type="InterPro" id="IPR038408">
    <property type="entry name" value="GNK2_sf"/>
</dbReference>
<evidence type="ECO:0000256" key="3">
    <source>
        <dbReference type="ARBA" id="ARBA00022729"/>
    </source>
</evidence>
<evidence type="ECO:0000256" key="8">
    <source>
        <dbReference type="ARBA" id="ARBA00038393"/>
    </source>
</evidence>
<gene>
    <name evidence="11" type="ORF">CTI12_AA427270</name>
</gene>
<evidence type="ECO:0000256" key="4">
    <source>
        <dbReference type="ARBA" id="ARBA00022737"/>
    </source>
</evidence>
<dbReference type="AlphaFoldDB" id="A0A2U1M2I2"/>
<evidence type="ECO:0000256" key="2">
    <source>
        <dbReference type="ARBA" id="ARBA00022581"/>
    </source>
</evidence>
<accession>A0A2U1M2I2</accession>
<name>A0A2U1M2I2_ARTAN</name>
<evidence type="ECO:0000259" key="10">
    <source>
        <dbReference type="PROSITE" id="PS51473"/>
    </source>
</evidence>
<evidence type="ECO:0000256" key="1">
    <source>
        <dbReference type="ARBA" id="ARBA00004251"/>
    </source>
</evidence>
<dbReference type="InterPro" id="IPR002902">
    <property type="entry name" value="GNK2"/>
</dbReference>
<comment type="similarity">
    <text evidence="8">Belongs to the cysteine-rich repeat secretory protein family. Plasmodesmata-located proteins (PDLD) subfamily.</text>
</comment>
<dbReference type="Gene3D" id="3.30.430.20">
    <property type="entry name" value="Gnk2 domain, C-X8-C-X2-C motif"/>
    <property type="match status" value="1"/>
</dbReference>
<comment type="caution">
    <text evidence="11">The sequence shown here is derived from an EMBL/GenBank/DDBJ whole genome shotgun (WGS) entry which is preliminary data.</text>
</comment>
<evidence type="ECO:0000256" key="5">
    <source>
        <dbReference type="ARBA" id="ARBA00022949"/>
    </source>
</evidence>
<evidence type="ECO:0000313" key="11">
    <source>
        <dbReference type="EMBL" id="PWA55447.1"/>
    </source>
</evidence>